<keyword evidence="3 4" id="KW-0256">Endoplasmic reticulum</keyword>
<feature type="chain" id="PRO_5044976604" description="Calreticulin" evidence="4">
    <location>
        <begin position="21"/>
        <end position="358"/>
    </location>
</feature>
<dbReference type="InterPro" id="IPR001580">
    <property type="entry name" value="Calret/calnex"/>
</dbReference>
<dbReference type="InterPro" id="IPR013320">
    <property type="entry name" value="ConA-like_dom_sf"/>
</dbReference>
<evidence type="ECO:0008006" key="8">
    <source>
        <dbReference type="Google" id="ProtNLM"/>
    </source>
</evidence>
<comment type="similarity">
    <text evidence="2 4">Belongs to the calreticulin family.</text>
</comment>
<protein>
    <recommendedName>
        <fullName evidence="8">Calreticulin</fullName>
    </recommendedName>
</protein>
<dbReference type="EMBL" id="CAXLJM020000049">
    <property type="protein sequence ID" value="CAL8112751.1"/>
    <property type="molecule type" value="Genomic_DNA"/>
</dbReference>
<evidence type="ECO:0000313" key="6">
    <source>
        <dbReference type="EMBL" id="CAL8112751.1"/>
    </source>
</evidence>
<evidence type="ECO:0000256" key="5">
    <source>
        <dbReference type="SAM" id="MobiDB-lite"/>
    </source>
</evidence>
<feature type="region of interest" description="Disordered" evidence="5">
    <location>
        <begin position="42"/>
        <end position="114"/>
    </location>
</feature>
<feature type="signal peptide" evidence="4">
    <location>
        <begin position="1"/>
        <end position="20"/>
    </location>
</feature>
<dbReference type="SUPFAM" id="SSF49899">
    <property type="entry name" value="Concanavalin A-like lectins/glucanases"/>
    <property type="match status" value="1"/>
</dbReference>
<evidence type="ECO:0000256" key="4">
    <source>
        <dbReference type="RuleBase" id="RU362126"/>
    </source>
</evidence>
<evidence type="ECO:0000256" key="1">
    <source>
        <dbReference type="ARBA" id="ARBA00004240"/>
    </source>
</evidence>
<keyword evidence="4" id="KW-0732">Signal</keyword>
<evidence type="ECO:0000313" key="7">
    <source>
        <dbReference type="Proteomes" id="UP001642540"/>
    </source>
</evidence>
<feature type="compositionally biased region" description="Acidic residues" evidence="5">
    <location>
        <begin position="70"/>
        <end position="87"/>
    </location>
</feature>
<dbReference type="Pfam" id="PF00262">
    <property type="entry name" value="Calreticulin"/>
    <property type="match status" value="1"/>
</dbReference>
<keyword evidence="4" id="KW-0143">Chaperone</keyword>
<comment type="caution">
    <text evidence="6">The sequence shown here is derived from an EMBL/GenBank/DDBJ whole genome shotgun (WGS) entry which is preliminary data.</text>
</comment>
<dbReference type="Proteomes" id="UP001642540">
    <property type="component" value="Unassembled WGS sequence"/>
</dbReference>
<proteinExistence type="inferred from homology"/>
<accession>A0ABP1QVV9</accession>
<evidence type="ECO:0000256" key="3">
    <source>
        <dbReference type="ARBA" id="ARBA00022824"/>
    </source>
</evidence>
<organism evidence="6 7">
    <name type="scientific">Orchesella dallaii</name>
    <dbReference type="NCBI Taxonomy" id="48710"/>
    <lineage>
        <taxon>Eukaryota</taxon>
        <taxon>Metazoa</taxon>
        <taxon>Ecdysozoa</taxon>
        <taxon>Arthropoda</taxon>
        <taxon>Hexapoda</taxon>
        <taxon>Collembola</taxon>
        <taxon>Entomobryomorpha</taxon>
        <taxon>Entomobryoidea</taxon>
        <taxon>Orchesellidae</taxon>
        <taxon>Orchesellinae</taxon>
        <taxon>Orchesella</taxon>
    </lineage>
</organism>
<gene>
    <name evidence="6" type="ORF">ODALV1_LOCUS15765</name>
</gene>
<keyword evidence="7" id="KW-1185">Reference proteome</keyword>
<reference evidence="6 7" key="1">
    <citation type="submission" date="2024-08" db="EMBL/GenBank/DDBJ databases">
        <authorList>
            <person name="Cucini C."/>
            <person name="Frati F."/>
        </authorList>
    </citation>
    <scope>NUCLEOTIDE SEQUENCE [LARGE SCALE GENOMIC DNA]</scope>
</reference>
<feature type="compositionally biased region" description="Basic residues" evidence="5">
    <location>
        <begin position="48"/>
        <end position="61"/>
    </location>
</feature>
<feature type="compositionally biased region" description="Basic residues" evidence="5">
    <location>
        <begin position="94"/>
        <end position="108"/>
    </location>
</feature>
<comment type="subcellular location">
    <subcellularLocation>
        <location evidence="1">Endoplasmic reticulum</location>
    </subcellularLocation>
</comment>
<dbReference type="PANTHER" id="PTHR11073:SF2">
    <property type="entry name" value="CALRETICULIN"/>
    <property type="match status" value="1"/>
</dbReference>
<sequence>MMNFKIVLLVIMGLIVIICASSLFLASAEDDDSILFQSIVKSRQPRGSSRHGGKGTHKTHKKVEEKESSESVEDTTPDPDDDDDTSEPDSSYSHGHKGTNKRPPKSKPKNNPNRRIIIDEQFSHRNWSTEWIPAKNVGNGTKVYNKFSRVSVQKTNHSRPNYGLITNNKGGEFYLLATTFPPFNNRNETLVMQFSVQFQSKAHCQLAFLRLYDCQFSTDDFGTHTPYVMQIGPQICGTTRINRLSAEFQEPGRSSIKPVDKDIEPVNNTSVNIYALALEADGTYHIIMNANATQNGTLKDEFRNYKGYTSICAVGLCVWHSVLDKYFKGQIIVDDILVVNDMDYAERQRNQILNLLSD</sequence>
<name>A0ABP1QVV9_9HEXA</name>
<dbReference type="PANTHER" id="PTHR11073">
    <property type="entry name" value="CALRETICULIN AND CALNEXIN"/>
    <property type="match status" value="1"/>
</dbReference>
<evidence type="ECO:0000256" key="2">
    <source>
        <dbReference type="ARBA" id="ARBA00010983"/>
    </source>
</evidence>
<dbReference type="Gene3D" id="2.60.120.200">
    <property type="match status" value="1"/>
</dbReference>